<keyword evidence="1" id="KW-1133">Transmembrane helix</keyword>
<reference evidence="2 3" key="1">
    <citation type="journal article" date="2017" name="Nat. Commun.">
        <title>Genome assembly with in vitro proximity ligation data and whole-genome triplication in lettuce.</title>
        <authorList>
            <person name="Reyes-Chin-Wo S."/>
            <person name="Wang Z."/>
            <person name="Yang X."/>
            <person name="Kozik A."/>
            <person name="Arikit S."/>
            <person name="Song C."/>
            <person name="Xia L."/>
            <person name="Froenicke L."/>
            <person name="Lavelle D.O."/>
            <person name="Truco M.J."/>
            <person name="Xia R."/>
            <person name="Zhu S."/>
            <person name="Xu C."/>
            <person name="Xu H."/>
            <person name="Xu X."/>
            <person name="Cox K."/>
            <person name="Korf I."/>
            <person name="Meyers B.C."/>
            <person name="Michelmore R.W."/>
        </authorList>
    </citation>
    <scope>NUCLEOTIDE SEQUENCE [LARGE SCALE GENOMIC DNA]</scope>
    <source>
        <strain evidence="3">cv. Salinas</strain>
        <tissue evidence="2">Seedlings</tissue>
    </source>
</reference>
<keyword evidence="3" id="KW-1185">Reference proteome</keyword>
<accession>A0A9R1UYK4</accession>
<dbReference type="Proteomes" id="UP000235145">
    <property type="component" value="Unassembled WGS sequence"/>
</dbReference>
<keyword evidence="1" id="KW-0812">Transmembrane</keyword>
<feature type="transmembrane region" description="Helical" evidence="1">
    <location>
        <begin position="12"/>
        <end position="29"/>
    </location>
</feature>
<evidence type="ECO:0000313" key="3">
    <source>
        <dbReference type="Proteomes" id="UP000235145"/>
    </source>
</evidence>
<evidence type="ECO:0000256" key="1">
    <source>
        <dbReference type="SAM" id="Phobius"/>
    </source>
</evidence>
<organism evidence="2 3">
    <name type="scientific">Lactuca sativa</name>
    <name type="common">Garden lettuce</name>
    <dbReference type="NCBI Taxonomy" id="4236"/>
    <lineage>
        <taxon>Eukaryota</taxon>
        <taxon>Viridiplantae</taxon>
        <taxon>Streptophyta</taxon>
        <taxon>Embryophyta</taxon>
        <taxon>Tracheophyta</taxon>
        <taxon>Spermatophyta</taxon>
        <taxon>Magnoliopsida</taxon>
        <taxon>eudicotyledons</taxon>
        <taxon>Gunneridae</taxon>
        <taxon>Pentapetalae</taxon>
        <taxon>asterids</taxon>
        <taxon>campanulids</taxon>
        <taxon>Asterales</taxon>
        <taxon>Asteraceae</taxon>
        <taxon>Cichorioideae</taxon>
        <taxon>Cichorieae</taxon>
        <taxon>Lactucinae</taxon>
        <taxon>Lactuca</taxon>
    </lineage>
</organism>
<dbReference type="AlphaFoldDB" id="A0A9R1UYK4"/>
<dbReference type="EMBL" id="NBSK02000007">
    <property type="protein sequence ID" value="KAJ0195928.1"/>
    <property type="molecule type" value="Genomic_DNA"/>
</dbReference>
<protein>
    <submittedName>
        <fullName evidence="2">Uncharacterized protein</fullName>
    </submittedName>
</protein>
<name>A0A9R1UYK4_LACSA</name>
<sequence length="138" mass="16166">MYLRIIIGGNRQLGNLFFTACILYAIPYFPNIRWNVINIDIPQFLLVLSVNQHNVLIITLIEAIRDYIPHTFVECSFMGGKISLTSILTPYAEMVFCKRMQKCVWWQATKIPPEISSNIYRVVSFKTYYVVDMNHHRC</sequence>
<gene>
    <name evidence="2" type="ORF">LSAT_V11C700356550</name>
</gene>
<comment type="caution">
    <text evidence="2">The sequence shown here is derived from an EMBL/GenBank/DDBJ whole genome shotgun (WGS) entry which is preliminary data.</text>
</comment>
<keyword evidence="1" id="KW-0472">Membrane</keyword>
<proteinExistence type="predicted"/>
<evidence type="ECO:0000313" key="2">
    <source>
        <dbReference type="EMBL" id="KAJ0195928.1"/>
    </source>
</evidence>